<keyword evidence="5 7" id="KW-0687">Ribonucleoprotein</keyword>
<dbReference type="SUPFAM" id="SSF54843">
    <property type="entry name" value="Ribosomal protein L22"/>
    <property type="match status" value="1"/>
</dbReference>
<evidence type="ECO:0000256" key="10">
    <source>
        <dbReference type="RuleBase" id="RU004008"/>
    </source>
</evidence>
<evidence type="ECO:0000256" key="3">
    <source>
        <dbReference type="ARBA" id="ARBA00022884"/>
    </source>
</evidence>
<evidence type="ECO:0000256" key="6">
    <source>
        <dbReference type="ARBA" id="ARBA00035207"/>
    </source>
</evidence>
<dbReference type="GO" id="GO:0003735">
    <property type="term" value="F:structural constituent of ribosome"/>
    <property type="evidence" value="ECO:0007669"/>
    <property type="project" value="InterPro"/>
</dbReference>
<dbReference type="HAMAP" id="MF_01331_B">
    <property type="entry name" value="Ribosomal_uL22_B"/>
    <property type="match status" value="1"/>
</dbReference>
<dbReference type="CDD" id="cd00336">
    <property type="entry name" value="Ribosomal_L22"/>
    <property type="match status" value="1"/>
</dbReference>
<evidence type="ECO:0000256" key="8">
    <source>
        <dbReference type="RuleBase" id="RU004005"/>
    </source>
</evidence>
<dbReference type="GO" id="GO:0019843">
    <property type="term" value="F:rRNA binding"/>
    <property type="evidence" value="ECO:0007669"/>
    <property type="project" value="UniProtKB-UniRule"/>
</dbReference>
<evidence type="ECO:0000256" key="5">
    <source>
        <dbReference type="ARBA" id="ARBA00023274"/>
    </source>
</evidence>
<keyword evidence="3 7" id="KW-0694">RNA-binding</keyword>
<comment type="function">
    <text evidence="7 10">This protein binds specifically to 23S rRNA; its binding is stimulated by other ribosomal proteins, e.g., L4, L17, and L20. It is important during the early stages of 50S assembly. It makes multiple contacts with different domains of the 23S rRNA in the assembled 50S subunit and ribosome.</text>
</comment>
<dbReference type="InterPro" id="IPR036394">
    <property type="entry name" value="Ribosomal_uL22_sf"/>
</dbReference>
<dbReference type="InterPro" id="IPR005727">
    <property type="entry name" value="Ribosomal_uL22_bac/chlpt-type"/>
</dbReference>
<evidence type="ECO:0000313" key="13">
    <source>
        <dbReference type="Proteomes" id="UP000177306"/>
    </source>
</evidence>
<evidence type="ECO:0000256" key="11">
    <source>
        <dbReference type="SAM" id="MobiDB-lite"/>
    </source>
</evidence>
<dbReference type="NCBIfam" id="TIGR01044">
    <property type="entry name" value="rplV_bact"/>
    <property type="match status" value="1"/>
</dbReference>
<dbReference type="Gene3D" id="3.90.470.10">
    <property type="entry name" value="Ribosomal protein L22/L17"/>
    <property type="match status" value="1"/>
</dbReference>
<reference evidence="12 13" key="1">
    <citation type="journal article" date="2016" name="Nat. Commun.">
        <title>Thousands of microbial genomes shed light on interconnected biogeochemical processes in an aquifer system.</title>
        <authorList>
            <person name="Anantharaman K."/>
            <person name="Brown C.T."/>
            <person name="Hug L.A."/>
            <person name="Sharon I."/>
            <person name="Castelle C.J."/>
            <person name="Probst A.J."/>
            <person name="Thomas B.C."/>
            <person name="Singh A."/>
            <person name="Wilkins M.J."/>
            <person name="Karaoz U."/>
            <person name="Brodie E.L."/>
            <person name="Williams K.H."/>
            <person name="Hubbard S.S."/>
            <person name="Banfield J.F."/>
        </authorList>
    </citation>
    <scope>NUCLEOTIDE SEQUENCE [LARGE SCALE GENOMIC DNA]</scope>
</reference>
<evidence type="ECO:0000256" key="1">
    <source>
        <dbReference type="ARBA" id="ARBA00009451"/>
    </source>
</evidence>
<comment type="caution">
    <text evidence="12">The sequence shown here is derived from an EMBL/GenBank/DDBJ whole genome shotgun (WGS) entry which is preliminary data.</text>
</comment>
<keyword evidence="4 7" id="KW-0689">Ribosomal protein</keyword>
<feature type="region of interest" description="Disordered" evidence="11">
    <location>
        <begin position="104"/>
        <end position="137"/>
    </location>
</feature>
<accession>A0A1F6EI04</accession>
<dbReference type="PANTHER" id="PTHR13501">
    <property type="entry name" value="CHLOROPLAST 50S RIBOSOMAL PROTEIN L22-RELATED"/>
    <property type="match status" value="1"/>
</dbReference>
<dbReference type="PANTHER" id="PTHR13501:SF8">
    <property type="entry name" value="LARGE RIBOSOMAL SUBUNIT PROTEIN UL22M"/>
    <property type="match status" value="1"/>
</dbReference>
<feature type="compositionally biased region" description="Basic and acidic residues" evidence="11">
    <location>
        <begin position="104"/>
        <end position="127"/>
    </location>
</feature>
<comment type="subunit">
    <text evidence="7 9">Part of the 50S ribosomal subunit.</text>
</comment>
<gene>
    <name evidence="7" type="primary">rplV</name>
    <name evidence="12" type="ORF">A3A38_04010</name>
</gene>
<comment type="function">
    <text evidence="7">The globular domain of the protein is located near the polypeptide exit tunnel on the outside of the subunit, while an extended beta-hairpin is found that lines the wall of the exit tunnel in the center of the 70S ribosome.</text>
</comment>
<dbReference type="Proteomes" id="UP000177306">
    <property type="component" value="Unassembled WGS sequence"/>
</dbReference>
<sequence>MKASLQNFKQSPRKVRLVADMIRGKRITAARDALVFLPKKSSPEIQKLLDSAVANARSQGFAPEDLIVKTITVDKGAVLRRMKPMARGRGARINRTMSIVKLELDVQQNKEQKTENKKEKTKAEKTPTKSKKKSLTS</sequence>
<evidence type="ECO:0000313" key="12">
    <source>
        <dbReference type="EMBL" id="OGG73263.1"/>
    </source>
</evidence>
<evidence type="ECO:0000256" key="2">
    <source>
        <dbReference type="ARBA" id="ARBA00022730"/>
    </source>
</evidence>
<proteinExistence type="inferred from homology"/>
<comment type="similarity">
    <text evidence="1 7 8">Belongs to the universal ribosomal protein uL22 family.</text>
</comment>
<dbReference type="InterPro" id="IPR001063">
    <property type="entry name" value="Ribosomal_uL22"/>
</dbReference>
<name>A0A1F6EI04_9BACT</name>
<dbReference type="GO" id="GO:0006412">
    <property type="term" value="P:translation"/>
    <property type="evidence" value="ECO:0007669"/>
    <property type="project" value="UniProtKB-UniRule"/>
</dbReference>
<dbReference type="GO" id="GO:0022625">
    <property type="term" value="C:cytosolic large ribosomal subunit"/>
    <property type="evidence" value="ECO:0007669"/>
    <property type="project" value="TreeGrafter"/>
</dbReference>
<evidence type="ECO:0000256" key="4">
    <source>
        <dbReference type="ARBA" id="ARBA00022980"/>
    </source>
</evidence>
<dbReference type="AlphaFoldDB" id="A0A1F6EI04"/>
<dbReference type="InterPro" id="IPR047867">
    <property type="entry name" value="Ribosomal_uL22_bac/org-type"/>
</dbReference>
<protein>
    <recommendedName>
        <fullName evidence="6 7">Large ribosomal subunit protein uL22</fullName>
    </recommendedName>
</protein>
<dbReference type="Pfam" id="PF00237">
    <property type="entry name" value="Ribosomal_L22"/>
    <property type="match status" value="1"/>
</dbReference>
<dbReference type="EMBL" id="MFLY01000004">
    <property type="protein sequence ID" value="OGG73263.1"/>
    <property type="molecule type" value="Genomic_DNA"/>
</dbReference>
<keyword evidence="2 7" id="KW-0699">rRNA-binding</keyword>
<evidence type="ECO:0000256" key="9">
    <source>
        <dbReference type="RuleBase" id="RU004006"/>
    </source>
</evidence>
<evidence type="ECO:0000256" key="7">
    <source>
        <dbReference type="HAMAP-Rule" id="MF_01331"/>
    </source>
</evidence>
<feature type="compositionally biased region" description="Basic residues" evidence="11">
    <location>
        <begin position="128"/>
        <end position="137"/>
    </location>
</feature>
<organism evidence="12 13">
    <name type="scientific">Candidatus Kaiserbacteria bacterium RIFCSPLOWO2_01_FULL_53_17</name>
    <dbReference type="NCBI Taxonomy" id="1798511"/>
    <lineage>
        <taxon>Bacteria</taxon>
        <taxon>Candidatus Kaiseribacteriota</taxon>
    </lineage>
</organism>